<gene>
    <name evidence="3" type="ORF">HPK16_13605</name>
</gene>
<dbReference type="EMBL" id="JABJVM010000017">
    <property type="protein sequence ID" value="MBA3927381.1"/>
    <property type="molecule type" value="Genomic_DNA"/>
</dbReference>
<dbReference type="Pfam" id="PF08281">
    <property type="entry name" value="Sigma70_r4_2"/>
    <property type="match status" value="1"/>
</dbReference>
<dbReference type="InterPro" id="IPR013324">
    <property type="entry name" value="RNA_pol_sigma_r3/r4-like"/>
</dbReference>
<dbReference type="PANTHER" id="PTHR30173:SF36">
    <property type="entry name" value="ECF RNA POLYMERASE SIGMA FACTOR SIGJ"/>
    <property type="match status" value="1"/>
</dbReference>
<reference evidence="3 4" key="2">
    <citation type="submission" date="2020-08" db="EMBL/GenBank/DDBJ databases">
        <title>Listeria ohnekaius sp. nov. and Listeria portnoyii sp. nov. isolated from non-agricultural and natural environments.</title>
        <authorList>
            <person name="Weller D."/>
            <person name="Belias A.M."/>
            <person name="Liao J."/>
            <person name="Guo S."/>
            <person name="Orsi R.H."/>
            <person name="Wiedmann M."/>
        </authorList>
    </citation>
    <scope>NUCLEOTIDE SEQUENCE [LARGE SCALE GENOMIC DNA]</scope>
    <source>
        <strain evidence="3 4">FSL W9-0585</strain>
    </source>
</reference>
<dbReference type="InterPro" id="IPR036388">
    <property type="entry name" value="WH-like_DNA-bd_sf"/>
</dbReference>
<feature type="domain" description="RNA polymerase sigma factor 70 region 4 type 2" evidence="2">
    <location>
        <begin position="101"/>
        <end position="145"/>
    </location>
</feature>
<protein>
    <submittedName>
        <fullName evidence="3">Sigma-70 family RNA polymerase sigma factor</fullName>
    </submittedName>
</protein>
<dbReference type="PANTHER" id="PTHR30173">
    <property type="entry name" value="SIGMA 19 FACTOR"/>
    <property type="match status" value="1"/>
</dbReference>
<dbReference type="InterPro" id="IPR013249">
    <property type="entry name" value="RNA_pol_sigma70_r4_t2"/>
</dbReference>
<keyword evidence="4" id="KW-1185">Reference proteome</keyword>
<sequence length="277" mass="31949">MEEYRKLLLTVSYRIIGEMADAEDVVQETYIEWEKHKDEDILNRKAFLTRIAVNKSINLAKSARKTREEYYGPWIPEPLSEELEAQLERKERVNYAMMVVFESLEPKDRAVFLLKDVFGYSHQEIADLLDISVLNSRQVLTRAKRIIAKSELQLEREPGANKSMIAFFVKSIEDGNIAPFIEMLTSEATMQIDGGKRRQAPLRVIHTPLRIGAFLRGVTEHEFFGDSRELQVIDEQICMLIKKDGKLVRIIFLGLNVDGDKVQSVFVVTNPDKLKNF</sequence>
<dbReference type="SUPFAM" id="SSF88659">
    <property type="entry name" value="Sigma3 and sigma4 domains of RNA polymerase sigma factors"/>
    <property type="match status" value="1"/>
</dbReference>
<dbReference type="GO" id="GO:0003677">
    <property type="term" value="F:DNA binding"/>
    <property type="evidence" value="ECO:0007669"/>
    <property type="project" value="InterPro"/>
</dbReference>
<name>A0A7W1T8K0_9LIST</name>
<reference evidence="3 4" key="1">
    <citation type="submission" date="2020-05" db="EMBL/GenBank/DDBJ databases">
        <authorList>
            <person name="Carlin C.R."/>
        </authorList>
    </citation>
    <scope>NUCLEOTIDE SEQUENCE [LARGE SCALE GENOMIC DNA]</scope>
    <source>
        <strain evidence="3 4">FSL W9-0585</strain>
    </source>
</reference>
<dbReference type="RefSeq" id="WP_181677466.1">
    <property type="nucleotide sequence ID" value="NZ_JABJVM010000017.1"/>
</dbReference>
<dbReference type="Gene3D" id="1.10.10.10">
    <property type="entry name" value="Winged helix-like DNA-binding domain superfamily/Winged helix DNA-binding domain"/>
    <property type="match status" value="1"/>
</dbReference>
<proteinExistence type="predicted"/>
<dbReference type="InterPro" id="IPR013325">
    <property type="entry name" value="RNA_pol_sigma_r2"/>
</dbReference>
<comment type="caution">
    <text evidence="3">The sequence shown here is derived from an EMBL/GenBank/DDBJ whole genome shotgun (WGS) entry which is preliminary data.</text>
</comment>
<dbReference type="NCBIfam" id="TIGR02937">
    <property type="entry name" value="sigma70-ECF"/>
    <property type="match status" value="1"/>
</dbReference>
<dbReference type="Proteomes" id="UP000548787">
    <property type="component" value="Unassembled WGS sequence"/>
</dbReference>
<evidence type="ECO:0000313" key="4">
    <source>
        <dbReference type="Proteomes" id="UP000548787"/>
    </source>
</evidence>
<organism evidence="3 4">
    <name type="scientific">Listeria rustica</name>
    <dbReference type="NCBI Taxonomy" id="2713503"/>
    <lineage>
        <taxon>Bacteria</taxon>
        <taxon>Bacillati</taxon>
        <taxon>Bacillota</taxon>
        <taxon>Bacilli</taxon>
        <taxon>Bacillales</taxon>
        <taxon>Listeriaceae</taxon>
        <taxon>Listeria</taxon>
    </lineage>
</organism>
<dbReference type="AlphaFoldDB" id="A0A7W1T8K0"/>
<evidence type="ECO:0000313" key="3">
    <source>
        <dbReference type="EMBL" id="MBA3927381.1"/>
    </source>
</evidence>
<dbReference type="GO" id="GO:0016987">
    <property type="term" value="F:sigma factor activity"/>
    <property type="evidence" value="ECO:0007669"/>
    <property type="project" value="InterPro"/>
</dbReference>
<dbReference type="GO" id="GO:0006352">
    <property type="term" value="P:DNA-templated transcription initiation"/>
    <property type="evidence" value="ECO:0007669"/>
    <property type="project" value="InterPro"/>
</dbReference>
<dbReference type="InterPro" id="IPR014284">
    <property type="entry name" value="RNA_pol_sigma-70_dom"/>
</dbReference>
<dbReference type="InterPro" id="IPR007627">
    <property type="entry name" value="RNA_pol_sigma70_r2"/>
</dbReference>
<accession>A0A7W1T8K0</accession>
<evidence type="ECO:0000259" key="2">
    <source>
        <dbReference type="Pfam" id="PF08281"/>
    </source>
</evidence>
<dbReference type="InterPro" id="IPR052704">
    <property type="entry name" value="ECF_Sigma-70_Domain"/>
</dbReference>
<dbReference type="SUPFAM" id="SSF88946">
    <property type="entry name" value="Sigma2 domain of RNA polymerase sigma factors"/>
    <property type="match status" value="1"/>
</dbReference>
<evidence type="ECO:0000259" key="1">
    <source>
        <dbReference type="Pfam" id="PF04542"/>
    </source>
</evidence>
<dbReference type="Pfam" id="PF04542">
    <property type="entry name" value="Sigma70_r2"/>
    <property type="match status" value="1"/>
</dbReference>
<dbReference type="Gene3D" id="1.10.1740.10">
    <property type="match status" value="1"/>
</dbReference>
<feature type="domain" description="RNA polymerase sigma-70 region 2" evidence="1">
    <location>
        <begin position="2"/>
        <end position="65"/>
    </location>
</feature>